<name>X1MU51_9ZZZZ</name>
<feature type="non-terminal residue" evidence="1">
    <location>
        <position position="1"/>
    </location>
</feature>
<dbReference type="EMBL" id="BARV01031182">
    <property type="protein sequence ID" value="GAI34813.1"/>
    <property type="molecule type" value="Genomic_DNA"/>
</dbReference>
<protein>
    <submittedName>
        <fullName evidence="1">Uncharacterized protein</fullName>
    </submittedName>
</protein>
<gene>
    <name evidence="1" type="ORF">S06H3_49386</name>
</gene>
<dbReference type="AlphaFoldDB" id="X1MU51"/>
<sequence>PFLGRIPIEPEIVSSTDQGKPFIQVHGKTDTARIMDEITGRIMQRVESKKEGQGKEKICQR</sequence>
<proteinExistence type="predicted"/>
<evidence type="ECO:0000313" key="1">
    <source>
        <dbReference type="EMBL" id="GAI34813.1"/>
    </source>
</evidence>
<organism evidence="1">
    <name type="scientific">marine sediment metagenome</name>
    <dbReference type="NCBI Taxonomy" id="412755"/>
    <lineage>
        <taxon>unclassified sequences</taxon>
        <taxon>metagenomes</taxon>
        <taxon>ecological metagenomes</taxon>
    </lineage>
</organism>
<comment type="caution">
    <text evidence="1">The sequence shown here is derived from an EMBL/GenBank/DDBJ whole genome shotgun (WGS) entry which is preliminary data.</text>
</comment>
<reference evidence="1" key="1">
    <citation type="journal article" date="2014" name="Front. Microbiol.">
        <title>High frequency of phylogenetically diverse reductive dehalogenase-homologous genes in deep subseafloor sedimentary metagenomes.</title>
        <authorList>
            <person name="Kawai M."/>
            <person name="Futagami T."/>
            <person name="Toyoda A."/>
            <person name="Takaki Y."/>
            <person name="Nishi S."/>
            <person name="Hori S."/>
            <person name="Arai W."/>
            <person name="Tsubouchi T."/>
            <person name="Morono Y."/>
            <person name="Uchiyama I."/>
            <person name="Ito T."/>
            <person name="Fujiyama A."/>
            <person name="Inagaki F."/>
            <person name="Takami H."/>
        </authorList>
    </citation>
    <scope>NUCLEOTIDE SEQUENCE</scope>
    <source>
        <strain evidence="1">Expedition CK06-06</strain>
    </source>
</reference>
<accession>X1MU51</accession>